<dbReference type="Gene3D" id="3.30.1360.20">
    <property type="entry name" value="Transcriptional coactivator/pterin dehydratase"/>
    <property type="match status" value="1"/>
</dbReference>
<evidence type="ECO:0000256" key="2">
    <source>
        <dbReference type="ARBA" id="ARBA00006472"/>
    </source>
</evidence>
<dbReference type="KEGG" id="reo:HUE58_00215"/>
<comment type="catalytic activity">
    <reaction evidence="1">
        <text>(4aS,6R)-4a-hydroxy-L-erythro-5,6,7,8-tetrahydrobiopterin = (6R)-L-erythro-6,7-dihydrobiopterin + H2O</text>
        <dbReference type="Rhea" id="RHEA:11920"/>
        <dbReference type="ChEBI" id="CHEBI:15377"/>
        <dbReference type="ChEBI" id="CHEBI:15642"/>
        <dbReference type="ChEBI" id="CHEBI:43120"/>
        <dbReference type="EC" id="4.2.1.96"/>
    </reaction>
</comment>
<dbReference type="GO" id="GO:0006729">
    <property type="term" value="P:tetrahydrobiopterin biosynthetic process"/>
    <property type="evidence" value="ECO:0007669"/>
    <property type="project" value="InterPro"/>
</dbReference>
<evidence type="ECO:0000256" key="3">
    <source>
        <dbReference type="ARBA" id="ARBA00013252"/>
    </source>
</evidence>
<dbReference type="EMBL" id="CP054490">
    <property type="protein sequence ID" value="QKQ23662.1"/>
    <property type="molecule type" value="Genomic_DNA"/>
</dbReference>
<evidence type="ECO:0000313" key="5">
    <source>
        <dbReference type="EMBL" id="QKQ23662.1"/>
    </source>
</evidence>
<accession>A0A6N0HMU6</accession>
<sequence>MSTQPNLKMLFKLSGWVMLDGKLHQAFIFNDFTQAFGFITQVAIEASKMNHHPHWSNVYQTVVIDLITHSEGLVTQLDVELAGKISDIFNHMSK</sequence>
<gene>
    <name evidence="5" type="ORF">HUE58_00215</name>
</gene>
<reference evidence="5 6" key="1">
    <citation type="submission" date="2020-05" db="EMBL/GenBank/DDBJ databases">
        <title>Horizontal transmission and recombination maintain forever young bacterial symbiont genomes.</title>
        <authorList>
            <person name="Russell S.L."/>
            <person name="Pepper-Tunick E."/>
            <person name="Svedberg J."/>
            <person name="Byrne A."/>
            <person name="Ruelas Castillo J."/>
            <person name="Vollmers C."/>
            <person name="Beinart R.A."/>
            <person name="Corbett-Detig R."/>
        </authorList>
    </citation>
    <scope>NUCLEOTIDE SEQUENCE [LARGE SCALE GENOMIC DNA]</scope>
    <source>
        <strain evidence="5">JDF_Ridge</strain>
    </source>
</reference>
<dbReference type="AlphaFoldDB" id="A0A6N0HMU6"/>
<evidence type="ECO:0000256" key="4">
    <source>
        <dbReference type="ARBA" id="ARBA00023239"/>
    </source>
</evidence>
<dbReference type="Proteomes" id="UP000509429">
    <property type="component" value="Chromosome"/>
</dbReference>
<dbReference type="GO" id="GO:0008124">
    <property type="term" value="F:4-alpha-hydroxytetrahydrobiopterin dehydratase activity"/>
    <property type="evidence" value="ECO:0007669"/>
    <property type="project" value="UniProtKB-EC"/>
</dbReference>
<dbReference type="PANTHER" id="PTHR12599:SF0">
    <property type="entry name" value="PTERIN-4-ALPHA-CARBINOLAMINE DEHYDRATASE"/>
    <property type="match status" value="1"/>
</dbReference>
<keyword evidence="6" id="KW-1185">Reference proteome</keyword>
<dbReference type="PANTHER" id="PTHR12599">
    <property type="entry name" value="PTERIN-4-ALPHA-CARBINOLAMINE DEHYDRATASE"/>
    <property type="match status" value="1"/>
</dbReference>
<organism evidence="5 6">
    <name type="scientific">Candidatus Ruthia endofausta</name>
    <dbReference type="NCBI Taxonomy" id="2738852"/>
    <lineage>
        <taxon>Bacteria</taxon>
        <taxon>Pseudomonadati</taxon>
        <taxon>Pseudomonadota</taxon>
        <taxon>Gammaproteobacteria</taxon>
        <taxon>Candidatus Pseudothioglobaceae</taxon>
        <taxon>Candidatus Ruthturnera</taxon>
    </lineage>
</organism>
<dbReference type="SUPFAM" id="SSF55248">
    <property type="entry name" value="PCD-like"/>
    <property type="match status" value="1"/>
</dbReference>
<dbReference type="Pfam" id="PF01329">
    <property type="entry name" value="Pterin_4a"/>
    <property type="match status" value="1"/>
</dbReference>
<dbReference type="RefSeq" id="WP_174605102.1">
    <property type="nucleotide sequence ID" value="NZ_CP054490.1"/>
</dbReference>
<dbReference type="EC" id="4.2.1.96" evidence="3"/>
<evidence type="ECO:0000256" key="1">
    <source>
        <dbReference type="ARBA" id="ARBA00001554"/>
    </source>
</evidence>
<protein>
    <recommendedName>
        <fullName evidence="3">4a-hydroxytetrahydrobiopterin dehydratase</fullName>
        <ecNumber evidence="3">4.2.1.96</ecNumber>
    </recommendedName>
</protein>
<keyword evidence="4" id="KW-0456">Lyase</keyword>
<name>A0A6N0HMU6_9GAMM</name>
<dbReference type="InterPro" id="IPR036428">
    <property type="entry name" value="PCD_sf"/>
</dbReference>
<comment type="similarity">
    <text evidence="2">Belongs to the pterin-4-alpha-carbinolamine dehydratase family.</text>
</comment>
<proteinExistence type="inferred from homology"/>
<dbReference type="InterPro" id="IPR001533">
    <property type="entry name" value="Pterin_deHydtase"/>
</dbReference>
<evidence type="ECO:0000313" key="6">
    <source>
        <dbReference type="Proteomes" id="UP000509429"/>
    </source>
</evidence>